<dbReference type="AlphaFoldDB" id="A0A1C4AVE9"/>
<proteinExistence type="predicted"/>
<sequence length="294" mass="34132">MINQENEWIISHIDTLINKVNNLPHEDFEGYSPYEMGSLLNFLNDPRSPLKINVLSDKAYKEIPLLNQTCLLMSILEEQENLLLTKVGNLPPKWVKALYVLGPPELAIEMSSKNIIKEQDTIAVQLARIILKIYRLCKQRHNKLSLTHHGKKLLNNKPALLHCILHVLTYQFNWGYFDGYGNFEIGQLGFGFTLVLLAKYGDKPQPAEFYTDKYFKAFPQLLIDNNNNSQFRHNKKSLKYCYYFRNFDRYLSYLGLVNITKVPSTLEEKYLIQKTPLFDQLITVVAPQGIDDKV</sequence>
<dbReference type="Proteomes" id="UP000199698">
    <property type="component" value="Unassembled WGS sequence"/>
</dbReference>
<evidence type="ECO:0000313" key="1">
    <source>
        <dbReference type="EMBL" id="SCB98506.1"/>
    </source>
</evidence>
<name>A0A1C4AVE9_9GAMM</name>
<keyword evidence="2" id="KW-1185">Reference proteome</keyword>
<reference evidence="2" key="1">
    <citation type="submission" date="2016-08" db="EMBL/GenBank/DDBJ databases">
        <authorList>
            <person name="Varghese N."/>
            <person name="Submissions Spin"/>
        </authorList>
    </citation>
    <scope>NUCLEOTIDE SEQUENCE [LARGE SCALE GENOMIC DNA]</scope>
    <source>
        <strain evidence="2">R-53144</strain>
    </source>
</reference>
<dbReference type="EMBL" id="FMBA01000014">
    <property type="protein sequence ID" value="SCB98506.1"/>
    <property type="molecule type" value="Genomic_DNA"/>
</dbReference>
<dbReference type="OrthoDB" id="9816539at2"/>
<evidence type="ECO:0000313" key="2">
    <source>
        <dbReference type="Proteomes" id="UP000199698"/>
    </source>
</evidence>
<gene>
    <name evidence="1" type="ORF">GA0061080_101425</name>
</gene>
<accession>A0A1C4AVE9</accession>
<dbReference type="STRING" id="1798183.GA0061080_101425"/>
<protein>
    <submittedName>
        <fullName evidence="1">Uncharacterized protein</fullName>
    </submittedName>
</protein>
<dbReference type="RefSeq" id="WP_091122242.1">
    <property type="nucleotide sequence ID" value="NZ_FMBA01000014.1"/>
</dbReference>
<organism evidence="1 2">
    <name type="scientific">Gilliamella intestini</name>
    <dbReference type="NCBI Taxonomy" id="1798183"/>
    <lineage>
        <taxon>Bacteria</taxon>
        <taxon>Pseudomonadati</taxon>
        <taxon>Pseudomonadota</taxon>
        <taxon>Gammaproteobacteria</taxon>
        <taxon>Orbales</taxon>
        <taxon>Orbaceae</taxon>
        <taxon>Gilliamella</taxon>
    </lineage>
</organism>